<dbReference type="InterPro" id="IPR001752">
    <property type="entry name" value="Kinesin_motor_dom"/>
</dbReference>
<evidence type="ECO:0000256" key="9">
    <source>
        <dbReference type="SAM" id="MobiDB-lite"/>
    </source>
</evidence>
<dbReference type="SMART" id="SM00129">
    <property type="entry name" value="KISc"/>
    <property type="match status" value="1"/>
</dbReference>
<protein>
    <submittedName>
        <fullName evidence="12">Kinesin-like protein KIF15</fullName>
    </submittedName>
</protein>
<keyword evidence="5" id="KW-0505">Motor protein</keyword>
<proteinExistence type="inferred from homology"/>
<feature type="region of interest" description="Disordered" evidence="9">
    <location>
        <begin position="2139"/>
        <end position="2160"/>
    </location>
</feature>
<dbReference type="Gene3D" id="3.40.850.10">
    <property type="entry name" value="Kinesin motor domain"/>
    <property type="match status" value="1"/>
</dbReference>
<evidence type="ECO:0000256" key="6">
    <source>
        <dbReference type="ARBA" id="ARBA00034488"/>
    </source>
</evidence>
<evidence type="ECO:0000256" key="2">
    <source>
        <dbReference type="ARBA" id="ARBA00022741"/>
    </source>
</evidence>
<dbReference type="SMART" id="SM00327">
    <property type="entry name" value="VWA"/>
    <property type="match status" value="1"/>
</dbReference>
<evidence type="ECO:0000259" key="10">
    <source>
        <dbReference type="PROSITE" id="PS50067"/>
    </source>
</evidence>
<keyword evidence="1" id="KW-0493">Microtubule</keyword>
<feature type="domain" description="Kinesin motor" evidence="10">
    <location>
        <begin position="526"/>
        <end position="554"/>
    </location>
</feature>
<dbReference type="PANTHER" id="PTHR37739:SF8">
    <property type="entry name" value="KINESIN-LIKE PROTEIN KIN-12D"/>
    <property type="match status" value="1"/>
</dbReference>
<evidence type="ECO:0000313" key="12">
    <source>
        <dbReference type="EMBL" id="OLP94995.1"/>
    </source>
</evidence>
<feature type="coiled-coil region" evidence="8">
    <location>
        <begin position="970"/>
        <end position="997"/>
    </location>
</feature>
<evidence type="ECO:0000256" key="5">
    <source>
        <dbReference type="ARBA" id="ARBA00023175"/>
    </source>
</evidence>
<evidence type="ECO:0000256" key="3">
    <source>
        <dbReference type="ARBA" id="ARBA00022840"/>
    </source>
</evidence>
<organism evidence="12 13">
    <name type="scientific">Symbiodinium microadriaticum</name>
    <name type="common">Dinoflagellate</name>
    <name type="synonym">Zooxanthella microadriatica</name>
    <dbReference type="NCBI Taxonomy" id="2951"/>
    <lineage>
        <taxon>Eukaryota</taxon>
        <taxon>Sar</taxon>
        <taxon>Alveolata</taxon>
        <taxon>Dinophyceae</taxon>
        <taxon>Suessiales</taxon>
        <taxon>Symbiodiniaceae</taxon>
        <taxon>Symbiodinium</taxon>
    </lineage>
</organism>
<dbReference type="Proteomes" id="UP000186817">
    <property type="component" value="Unassembled WGS sequence"/>
</dbReference>
<comment type="caution">
    <text evidence="7">Lacks conserved residue(s) required for the propagation of feature annotation.</text>
</comment>
<dbReference type="InterPro" id="IPR002035">
    <property type="entry name" value="VWF_A"/>
</dbReference>
<feature type="region of interest" description="Disordered" evidence="9">
    <location>
        <begin position="907"/>
        <end position="934"/>
    </location>
</feature>
<accession>A0A1Q9DIJ5</accession>
<feature type="region of interest" description="Disordered" evidence="9">
    <location>
        <begin position="1999"/>
        <end position="2062"/>
    </location>
</feature>
<dbReference type="Pfam" id="PF00092">
    <property type="entry name" value="VWA"/>
    <property type="match status" value="1"/>
</dbReference>
<dbReference type="GO" id="GO:0003777">
    <property type="term" value="F:microtubule motor activity"/>
    <property type="evidence" value="ECO:0007669"/>
    <property type="project" value="InterPro"/>
</dbReference>
<comment type="similarity">
    <text evidence="6">Belongs to the TRAFAC class myosin-kinesin ATPase superfamily. Kinesin family. KIN-12 subfamily.</text>
</comment>
<dbReference type="PROSITE" id="PS50067">
    <property type="entry name" value="KINESIN_MOTOR_2"/>
    <property type="match status" value="1"/>
</dbReference>
<feature type="region of interest" description="Disordered" evidence="9">
    <location>
        <begin position="47"/>
        <end position="81"/>
    </location>
</feature>
<feature type="coiled-coil region" evidence="8">
    <location>
        <begin position="568"/>
        <end position="628"/>
    </location>
</feature>
<feature type="region of interest" description="Disordered" evidence="9">
    <location>
        <begin position="1217"/>
        <end position="1240"/>
    </location>
</feature>
<dbReference type="InterPro" id="IPR044986">
    <property type="entry name" value="KIF15/KIN-12"/>
</dbReference>
<evidence type="ECO:0000259" key="11">
    <source>
        <dbReference type="PROSITE" id="PS50234"/>
    </source>
</evidence>
<keyword evidence="4 8" id="KW-0175">Coiled coil</keyword>
<dbReference type="GO" id="GO:0005874">
    <property type="term" value="C:microtubule"/>
    <property type="evidence" value="ECO:0007669"/>
    <property type="project" value="UniProtKB-KW"/>
</dbReference>
<evidence type="ECO:0000256" key="8">
    <source>
        <dbReference type="SAM" id="Coils"/>
    </source>
</evidence>
<dbReference type="SUPFAM" id="SSF52540">
    <property type="entry name" value="P-loop containing nucleoside triphosphate hydrolases"/>
    <property type="match status" value="2"/>
</dbReference>
<sequence length="2228" mass="245675">MVLPKSSQGKEKEVFTASTALSKLQIKFGYGYGFLFARVVEQYRAPRQDPAGHAQDASGYLRVSDPSQPLLGESNPQSTQKVKQARVTEAWGIYGDADLMPYRKKILQKSMVATGQRGAVRAAEECLSTGDQPPAAEPGEELVTEENIMLSLRVVRGKAGSGKTSGNMEPWQHLLREEACGGDEDGGPGFVGIVLSFDTKRLTAQASDLAVFKPALGVTPSLGRRNSQEFFATKFQTMIVLDWDDSKLKDEVASKLAICQTKVVDLLKQATDAGKVILVTLARKPWVLDSCRNFFPTVGQAITELNVPVIYAQDGAGVVHMSSNAELERFWSGMKARAIARECREFYSQYDGQSWKNVISIGDSDFERLGTMLATKDYMAQTGIQRADNSDNCAVAARKTLKMVDQPSIDELNTQLGLLRTWLPLMIKLDSDFDLNLNNAADPSAVASLSMVDLAGLSALTNVIMSLSREERTFLLRDSLGGNSKTARHLDWSAAGCGTSGTGGAPGEWNDWSGWHEWNEWNGWSVLVANVSPSQLCLSETLSTLKFAARAKHIRCTVVRNEAFSGTVESLMEEVQILRNKLAQLSGAFGSSFLRAPEEQSLSDRQRIARLEVLLSAALEREASAEQRRFRLKRLANFLEDLDFRKCHRLYETQTNPISLFLPVEACFASLLEPRHAKARLGAREPPGARLEDYGYGVGMDSDAQSTVTDADWKDLKEFVSHTVAQVARFNIGADEMHVGFVQYHTKEMSFKSTPREVAEGLVNLAQEGGYTNLSDGLVKSRELFLEQQREACCEMMIKASRFLVIVSDGDVDFEAPEKARNMEHNDSVIIFSVAVGADADIRDLKGIATSPQLFFQVSQYDILDKIVRTISKDGCNIAEEVAANSGVKVRDINFKALLGKEENPSITVASEAAQTADDSSYEESSGQEEEDDPKLVHDAADMLGSSKAGEELGAAGNAFHDEWEEEEEILYLRKRVEELEKKYLDAKMEAERAELRAPCPEVDKLGITLKDVYELEKDVVRKQKEMVVNQEAMHQELEHLSDQASTGFGEGDTAGAPSNESLKASFAGCNMILLQEVMSNQKAMVRNQEGMKEELEKLSEDTSTSLNPSLQANLFVLPILDGMLGCRIRFCHLQEVISMEKEVMSNQKAMVRNQEGMKEELEKLSEEAVETHSRDMKWEACDMLDWHKEVMRNQEAMVKNQDSMKEELEKLSEETRTGVAVESGGEAPQQAFKGKELEDEEAEEVSVQTEISGKCFLSEPVAAKFMPVFEGWLLLTSLAKRLKWEELGGVIAKFRNNVGSPTDETLLHAVADVAPDMAKLQSNGAFAWTFGDHLLKASDEVNFTNAQLLKAECSSCLWYIDFINLGLPSALLRSEGQARERLEELEGDLCHGMRKFLVDVQAATGLNRVVRYFGCGKNRVRTEPPVRKGVLENCQLTEDPEVHDFMYSMCGNGDISTGKCRLQHGGIQVFSYPCWSVLTGKTGPANQEKQECIAKEEGPAAEQCAEPQAVAFRGQFNRGMADYIYGTPPPLTHSRSREWKKLKGKRGSIDLGWDPDDMLYSLPQNRKLDPPLWEMLREDVKVKIFEVYGRISAQDGYMKAQTGSGIWGYRLREKASRSPFSRMSSLSRVSCEHLLRQTAVYLGQSTAFEEEAPEDEDQPRNSARAHCMCCTWSHVGVLHSQGSGSLNLTLLEEKLDPCAHKSKDEACQDPFTYSIKAESPPSMAGTIPWHEKVKEVLTVIEDIRLDEDQFKAGGEPIAHIRGTVNNPKSSRGTLFVLTNIEFKNGKMAPVSTVDLAGSEDPAAAGTVMVSGFLQFKNNENPRGQGLCDPRNGKMPKELMAKLPGCRYLASLSSWDLMSGPLSWCYKLKDVLVECDPVKPARGCVNIILPSGKKEMVVPKLDKNDKWLEQDDRGVDLDPSFMSVGNEGVTSFLFARNVRTRRGSVASFDSHLQKMTSASGLSDSSKLATVAAAIHSGMAMVMVMVDSDEANADKVMVRMSTSDDSDNGDADTDQDSGDGGGGAAAADAEAEADAGEDGDDGGQDELANDGSDDGCDDDDGDGVIFSVSGLPHLLSHKNIAQKKGATFSREDILAAYEQGDDDFDMTWAERLWSRNHKGVGVMDFVLLGASAENGHKLKAKASQPGSKVNSNSQLGKQRGTVSRYTETAKGQYKGKIDTEIPKTLTRCQVEECCLLFHLEKVKNWKKARKMFFEKMKEVIGSQVALCLV</sequence>
<name>A0A1Q9DIJ5_SYMMI</name>
<evidence type="ECO:0000313" key="13">
    <source>
        <dbReference type="Proteomes" id="UP000186817"/>
    </source>
</evidence>
<feature type="compositionally biased region" description="Acidic residues" evidence="9">
    <location>
        <begin position="2028"/>
        <end position="2061"/>
    </location>
</feature>
<dbReference type="InterPro" id="IPR036465">
    <property type="entry name" value="vWFA_dom_sf"/>
</dbReference>
<dbReference type="Gene3D" id="3.40.50.410">
    <property type="entry name" value="von Willebrand factor, type A domain"/>
    <property type="match status" value="1"/>
</dbReference>
<feature type="domain" description="VWFA" evidence="11">
    <location>
        <begin position="697"/>
        <end position="871"/>
    </location>
</feature>
<dbReference type="EMBL" id="LSRX01000519">
    <property type="protein sequence ID" value="OLP94995.1"/>
    <property type="molecule type" value="Genomic_DNA"/>
</dbReference>
<reference evidence="12 13" key="1">
    <citation type="submission" date="2016-02" db="EMBL/GenBank/DDBJ databases">
        <title>Genome analysis of coral dinoflagellate symbionts highlights evolutionary adaptations to a symbiotic lifestyle.</title>
        <authorList>
            <person name="Aranda M."/>
            <person name="Li Y."/>
            <person name="Liew Y.J."/>
            <person name="Baumgarten S."/>
            <person name="Simakov O."/>
            <person name="Wilson M."/>
            <person name="Piel J."/>
            <person name="Ashoor H."/>
            <person name="Bougouffa S."/>
            <person name="Bajic V.B."/>
            <person name="Ryu T."/>
            <person name="Ravasi T."/>
            <person name="Bayer T."/>
            <person name="Micklem G."/>
            <person name="Kim H."/>
            <person name="Bhak J."/>
            <person name="Lajeunesse T.C."/>
            <person name="Voolstra C.R."/>
        </authorList>
    </citation>
    <scope>NUCLEOTIDE SEQUENCE [LARGE SCALE GENOMIC DNA]</scope>
    <source>
        <strain evidence="12 13">CCMP2467</strain>
    </source>
</reference>
<dbReference type="InterPro" id="IPR027417">
    <property type="entry name" value="P-loop_NTPase"/>
</dbReference>
<dbReference type="PANTHER" id="PTHR37739">
    <property type="entry name" value="KINESIN-LIKE PROTEIN KIN-12D"/>
    <property type="match status" value="1"/>
</dbReference>
<gene>
    <name evidence="12" type="primary">Kif15</name>
    <name evidence="12" type="ORF">AK812_SmicGene22916</name>
</gene>
<feature type="compositionally biased region" description="Polar residues" evidence="9">
    <location>
        <begin position="2143"/>
        <end position="2160"/>
    </location>
</feature>
<keyword evidence="3" id="KW-0067">ATP-binding</keyword>
<feature type="compositionally biased region" description="Acidic residues" evidence="9">
    <location>
        <begin position="920"/>
        <end position="933"/>
    </location>
</feature>
<evidence type="ECO:0000256" key="1">
    <source>
        <dbReference type="ARBA" id="ARBA00022701"/>
    </source>
</evidence>
<evidence type="ECO:0000256" key="4">
    <source>
        <dbReference type="ARBA" id="ARBA00023054"/>
    </source>
</evidence>
<dbReference type="GO" id="GO:0008017">
    <property type="term" value="F:microtubule binding"/>
    <property type="evidence" value="ECO:0007669"/>
    <property type="project" value="InterPro"/>
</dbReference>
<keyword evidence="13" id="KW-1185">Reference proteome</keyword>
<dbReference type="PROSITE" id="PS50234">
    <property type="entry name" value="VWFA"/>
    <property type="match status" value="1"/>
</dbReference>
<dbReference type="GO" id="GO:0007018">
    <property type="term" value="P:microtubule-based movement"/>
    <property type="evidence" value="ECO:0007669"/>
    <property type="project" value="InterPro"/>
</dbReference>
<feature type="compositionally biased region" description="Acidic residues" evidence="9">
    <location>
        <begin position="2003"/>
        <end position="2016"/>
    </location>
</feature>
<evidence type="ECO:0000256" key="7">
    <source>
        <dbReference type="PROSITE-ProRule" id="PRU00283"/>
    </source>
</evidence>
<comment type="caution">
    <text evidence="12">The sequence shown here is derived from an EMBL/GenBank/DDBJ whole genome shotgun (WGS) entry which is preliminary data.</text>
</comment>
<feature type="coiled-coil region" evidence="8">
    <location>
        <begin position="1145"/>
        <end position="1215"/>
    </location>
</feature>
<dbReference type="GO" id="GO:0005524">
    <property type="term" value="F:ATP binding"/>
    <property type="evidence" value="ECO:0007669"/>
    <property type="project" value="UniProtKB-KW"/>
</dbReference>
<keyword evidence="2" id="KW-0547">Nucleotide-binding</keyword>
<dbReference type="OrthoDB" id="6131560at2759"/>
<dbReference type="InterPro" id="IPR036961">
    <property type="entry name" value="Kinesin_motor_dom_sf"/>
</dbReference>
<dbReference type="SUPFAM" id="SSF53300">
    <property type="entry name" value="vWA-like"/>
    <property type="match status" value="1"/>
</dbReference>